<evidence type="ECO:0000256" key="5">
    <source>
        <dbReference type="ARBA" id="ARBA00023306"/>
    </source>
</evidence>
<dbReference type="GO" id="GO:0003677">
    <property type="term" value="F:DNA binding"/>
    <property type="evidence" value="ECO:0007669"/>
    <property type="project" value="TreeGrafter"/>
</dbReference>
<organism evidence="9 10">
    <name type="scientific">Mycena maculata</name>
    <dbReference type="NCBI Taxonomy" id="230809"/>
    <lineage>
        <taxon>Eukaryota</taxon>
        <taxon>Fungi</taxon>
        <taxon>Dikarya</taxon>
        <taxon>Basidiomycota</taxon>
        <taxon>Agaricomycotina</taxon>
        <taxon>Agaricomycetes</taxon>
        <taxon>Agaricomycetidae</taxon>
        <taxon>Agaricales</taxon>
        <taxon>Marasmiineae</taxon>
        <taxon>Mycenaceae</taxon>
        <taxon>Mycena</taxon>
    </lineage>
</organism>
<protein>
    <recommendedName>
        <fullName evidence="6">Chromosome segregation in meiosis protein</fullName>
    </recommendedName>
</protein>
<keyword evidence="10" id="KW-1185">Reference proteome</keyword>
<proteinExistence type="inferred from homology"/>
<comment type="function">
    <text evidence="6">Plays an important role in the control of DNA replication and the maintenance of replication fork stability.</text>
</comment>
<evidence type="ECO:0000256" key="1">
    <source>
        <dbReference type="ARBA" id="ARBA00004123"/>
    </source>
</evidence>
<evidence type="ECO:0000313" key="9">
    <source>
        <dbReference type="EMBL" id="KAJ7774543.1"/>
    </source>
</evidence>
<dbReference type="PANTHER" id="PTHR13220:SF11">
    <property type="entry name" value="TIMELESS-INTERACTING PROTEIN"/>
    <property type="match status" value="1"/>
</dbReference>
<accession>A0AAD7JYI3</accession>
<keyword evidence="3 6" id="KW-0227">DNA damage</keyword>
<comment type="similarity">
    <text evidence="2 6">Belongs to the CSM3 family.</text>
</comment>
<feature type="compositionally biased region" description="Acidic residues" evidence="7">
    <location>
        <begin position="321"/>
        <end position="330"/>
    </location>
</feature>
<dbReference type="EMBL" id="JARJLG010000015">
    <property type="protein sequence ID" value="KAJ7774543.1"/>
    <property type="molecule type" value="Genomic_DNA"/>
</dbReference>
<feature type="compositionally biased region" description="Basic and acidic residues" evidence="7">
    <location>
        <begin position="22"/>
        <end position="36"/>
    </location>
</feature>
<dbReference type="InterPro" id="IPR040038">
    <property type="entry name" value="TIPIN/Csm3/Swi3"/>
</dbReference>
<dbReference type="InterPro" id="IPR012923">
    <property type="entry name" value="Csm3"/>
</dbReference>
<feature type="region of interest" description="Disordered" evidence="7">
    <location>
        <begin position="205"/>
        <end position="258"/>
    </location>
</feature>
<evidence type="ECO:0000313" key="10">
    <source>
        <dbReference type="Proteomes" id="UP001215280"/>
    </source>
</evidence>
<dbReference type="GO" id="GO:0006974">
    <property type="term" value="P:DNA damage response"/>
    <property type="evidence" value="ECO:0007669"/>
    <property type="project" value="UniProtKB-KW"/>
</dbReference>
<keyword evidence="5 6" id="KW-0131">Cell cycle</keyword>
<evidence type="ECO:0000256" key="4">
    <source>
        <dbReference type="ARBA" id="ARBA00023242"/>
    </source>
</evidence>
<comment type="caution">
    <text evidence="9">The sequence shown here is derived from an EMBL/GenBank/DDBJ whole genome shotgun (WGS) entry which is preliminary data.</text>
</comment>
<name>A0AAD7JYI3_9AGAR</name>
<reference evidence="9" key="1">
    <citation type="submission" date="2023-03" db="EMBL/GenBank/DDBJ databases">
        <title>Massive genome expansion in bonnet fungi (Mycena s.s.) driven by repeated elements and novel gene families across ecological guilds.</title>
        <authorList>
            <consortium name="Lawrence Berkeley National Laboratory"/>
            <person name="Harder C.B."/>
            <person name="Miyauchi S."/>
            <person name="Viragh M."/>
            <person name="Kuo A."/>
            <person name="Thoen E."/>
            <person name="Andreopoulos B."/>
            <person name="Lu D."/>
            <person name="Skrede I."/>
            <person name="Drula E."/>
            <person name="Henrissat B."/>
            <person name="Morin E."/>
            <person name="Kohler A."/>
            <person name="Barry K."/>
            <person name="LaButti K."/>
            <person name="Morin E."/>
            <person name="Salamov A."/>
            <person name="Lipzen A."/>
            <person name="Mereny Z."/>
            <person name="Hegedus B."/>
            <person name="Baldrian P."/>
            <person name="Stursova M."/>
            <person name="Weitz H."/>
            <person name="Taylor A."/>
            <person name="Grigoriev I.V."/>
            <person name="Nagy L.G."/>
            <person name="Martin F."/>
            <person name="Kauserud H."/>
        </authorList>
    </citation>
    <scope>NUCLEOTIDE SEQUENCE</scope>
    <source>
        <strain evidence="9">CBHHK188m</strain>
    </source>
</reference>
<dbReference type="GO" id="GO:0031298">
    <property type="term" value="C:replication fork protection complex"/>
    <property type="evidence" value="ECO:0007669"/>
    <property type="project" value="TreeGrafter"/>
</dbReference>
<dbReference type="GO" id="GO:0043111">
    <property type="term" value="P:replication fork arrest"/>
    <property type="evidence" value="ECO:0007669"/>
    <property type="project" value="TreeGrafter"/>
</dbReference>
<evidence type="ECO:0000256" key="2">
    <source>
        <dbReference type="ARBA" id="ARBA00006075"/>
    </source>
</evidence>
<feature type="compositionally biased region" description="Basic and acidic residues" evidence="7">
    <location>
        <begin position="99"/>
        <end position="114"/>
    </location>
</feature>
<evidence type="ECO:0000256" key="7">
    <source>
        <dbReference type="SAM" id="MobiDB-lite"/>
    </source>
</evidence>
<dbReference type="Pfam" id="PF07962">
    <property type="entry name" value="Swi3"/>
    <property type="match status" value="1"/>
</dbReference>
<dbReference type="PANTHER" id="PTHR13220">
    <property type="entry name" value="TIMELESS INTERACTING-RELATED"/>
    <property type="match status" value="1"/>
</dbReference>
<keyword evidence="4 6" id="KW-0539">Nucleus</keyword>
<gene>
    <name evidence="9" type="ORF">DFH07DRAFT_877682</name>
</gene>
<feature type="compositionally biased region" description="Polar residues" evidence="7">
    <location>
        <begin position="306"/>
        <end position="317"/>
    </location>
</feature>
<dbReference type="GO" id="GO:0000076">
    <property type="term" value="P:DNA replication checkpoint signaling"/>
    <property type="evidence" value="ECO:0007669"/>
    <property type="project" value="UniProtKB-UniRule"/>
</dbReference>
<evidence type="ECO:0000259" key="8">
    <source>
        <dbReference type="Pfam" id="PF07962"/>
    </source>
</evidence>
<evidence type="ECO:0000256" key="3">
    <source>
        <dbReference type="ARBA" id="ARBA00022763"/>
    </source>
</evidence>
<sequence length="394" mass="43073">MDTSLENIWDAAIIPRSPSRPLDNEDAPRRSRRSDDPLFLPGHGSDDENDPMPDAPPRVHNVVENAFSDVANLPDDAENNGPPLTLHQIMPSSSPAHHLGGDGDKASGEQDKDAKKPKKRMRLDEARLIGPSGFPQLIQETKRIKIKGKGHEASDLNRLLQVYQFWTHGLYPRTPFKDTVDRVEKLCHSKRMHNMLGTWRDNAHGIVTGEKSGENEDATDPPVPGADSDQADYASSSSHAATRPPSSADGDDESDFDAGARAMDANGRANAQQVDEQELIEGLPQPQTLSEEDAAIVEAEKERSTANEAQATRQQQHAADDPLDDLDDEYLWNKAGGDKSRASVTAPPPLGEYDEDEEAWDAMADIEEAAAALVVPQPRPVYEGDSEDMYIPGS</sequence>
<comment type="subcellular location">
    <subcellularLocation>
        <location evidence="1 6">Nucleus</location>
    </subcellularLocation>
</comment>
<dbReference type="AlphaFoldDB" id="A0AAD7JYI3"/>
<dbReference type="Proteomes" id="UP001215280">
    <property type="component" value="Unassembled WGS sequence"/>
</dbReference>
<evidence type="ECO:0000256" key="6">
    <source>
        <dbReference type="RuleBase" id="RU366049"/>
    </source>
</evidence>
<feature type="region of interest" description="Disordered" evidence="7">
    <location>
        <begin position="299"/>
        <end position="352"/>
    </location>
</feature>
<dbReference type="GO" id="GO:0031297">
    <property type="term" value="P:replication fork processing"/>
    <property type="evidence" value="ECO:0007669"/>
    <property type="project" value="UniProtKB-UniRule"/>
</dbReference>
<feature type="compositionally biased region" description="Low complexity" evidence="7">
    <location>
        <begin position="226"/>
        <end position="241"/>
    </location>
</feature>
<feature type="domain" description="Chromosome segregation in meiosis protein 3" evidence="8">
    <location>
        <begin position="123"/>
        <end position="202"/>
    </location>
</feature>
<feature type="region of interest" description="Disordered" evidence="7">
    <location>
        <begin position="1"/>
        <end position="121"/>
    </location>
</feature>